<keyword evidence="3" id="KW-1185">Reference proteome</keyword>
<keyword evidence="1" id="KW-0732">Signal</keyword>
<dbReference type="HOGENOM" id="CLU_183207_0_0_1"/>
<dbReference type="OMA" id="FCETNAC"/>
<dbReference type="VEuPathDB" id="FungiDB:SCHCODRAFT_0250848"/>
<evidence type="ECO:0000313" key="3">
    <source>
        <dbReference type="Proteomes" id="UP000007431"/>
    </source>
</evidence>
<protein>
    <submittedName>
        <fullName evidence="2">Uncharacterized protein</fullName>
    </submittedName>
</protein>
<dbReference type="Proteomes" id="UP000007431">
    <property type="component" value="Unassembled WGS sequence"/>
</dbReference>
<dbReference type="EMBL" id="GL377310">
    <property type="protein sequence ID" value="EFI94002.1"/>
    <property type="molecule type" value="Genomic_DNA"/>
</dbReference>
<evidence type="ECO:0000256" key="1">
    <source>
        <dbReference type="SAM" id="SignalP"/>
    </source>
</evidence>
<gene>
    <name evidence="2" type="ORF">SCHCODRAFT_250848</name>
</gene>
<feature type="chain" id="PRO_5003120846" evidence="1">
    <location>
        <begin position="23"/>
        <end position="69"/>
    </location>
</feature>
<organism evidence="3">
    <name type="scientific">Schizophyllum commune (strain H4-8 / FGSC 9210)</name>
    <name type="common">Split gill fungus</name>
    <dbReference type="NCBI Taxonomy" id="578458"/>
    <lineage>
        <taxon>Eukaryota</taxon>
        <taxon>Fungi</taxon>
        <taxon>Dikarya</taxon>
        <taxon>Basidiomycota</taxon>
        <taxon>Agaricomycotina</taxon>
        <taxon>Agaricomycetes</taxon>
        <taxon>Agaricomycetidae</taxon>
        <taxon>Agaricales</taxon>
        <taxon>Schizophyllaceae</taxon>
        <taxon>Schizophyllum</taxon>
    </lineage>
</organism>
<proteinExistence type="predicted"/>
<feature type="signal peptide" evidence="1">
    <location>
        <begin position="1"/>
        <end position="22"/>
    </location>
</feature>
<name>D8QDK1_SCHCM</name>
<accession>D8QDK1</accession>
<dbReference type="InParanoid" id="D8QDK1"/>
<sequence length="69" mass="7169">MFYKLAIVALASFALFAGQVNGAALVADNDDACNGSNNYGEGHSCAFKSSSGTRQGCRWNSCGVLVCKT</sequence>
<dbReference type="AlphaFoldDB" id="D8QDK1"/>
<evidence type="ECO:0000313" key="2">
    <source>
        <dbReference type="EMBL" id="EFI94002.1"/>
    </source>
</evidence>
<reference evidence="2 3" key="1">
    <citation type="journal article" date="2010" name="Nat. Biotechnol.">
        <title>Genome sequence of the model mushroom Schizophyllum commune.</title>
        <authorList>
            <person name="Ohm R.A."/>
            <person name="de Jong J.F."/>
            <person name="Lugones L.G."/>
            <person name="Aerts A."/>
            <person name="Kothe E."/>
            <person name="Stajich J.E."/>
            <person name="de Vries R.P."/>
            <person name="Record E."/>
            <person name="Levasseur A."/>
            <person name="Baker S.E."/>
            <person name="Bartholomew K.A."/>
            <person name="Coutinho P.M."/>
            <person name="Erdmann S."/>
            <person name="Fowler T.J."/>
            <person name="Gathman A.C."/>
            <person name="Lombard V."/>
            <person name="Henrissat B."/>
            <person name="Knabe N."/>
            <person name="Kuees U."/>
            <person name="Lilly W.W."/>
            <person name="Lindquist E."/>
            <person name="Lucas S."/>
            <person name="Magnuson J.K."/>
            <person name="Piumi F."/>
            <person name="Raudaskoski M."/>
            <person name="Salamov A."/>
            <person name="Schmutz J."/>
            <person name="Schwarze F.W.M.R."/>
            <person name="vanKuyk P.A."/>
            <person name="Horton J.S."/>
            <person name="Grigoriev I.V."/>
            <person name="Woesten H.A.B."/>
        </authorList>
    </citation>
    <scope>NUCLEOTIDE SEQUENCE [LARGE SCALE GENOMIC DNA]</scope>
    <source>
        <strain evidence="3">H4-8 / FGSC 9210</strain>
    </source>
</reference>